<dbReference type="GO" id="GO:0015577">
    <property type="term" value="F:galactitol transmembrane transporter activity"/>
    <property type="evidence" value="ECO:0007669"/>
    <property type="project" value="InterPro"/>
</dbReference>
<evidence type="ECO:0000256" key="7">
    <source>
        <dbReference type="ARBA" id="ARBA00022989"/>
    </source>
</evidence>
<proteinExistence type="predicted"/>
<evidence type="ECO:0000256" key="3">
    <source>
        <dbReference type="ARBA" id="ARBA00022475"/>
    </source>
</evidence>
<keyword evidence="5" id="KW-0598">Phosphotransferase system</keyword>
<protein>
    <submittedName>
        <fullName evidence="10">PTS system galactitol-specific EIIC component</fullName>
    </submittedName>
</protein>
<evidence type="ECO:0000256" key="6">
    <source>
        <dbReference type="ARBA" id="ARBA00022692"/>
    </source>
</evidence>
<feature type="transmembrane region" description="Helical" evidence="9">
    <location>
        <begin position="368"/>
        <end position="388"/>
    </location>
</feature>
<feature type="transmembrane region" description="Helical" evidence="9">
    <location>
        <begin position="12"/>
        <end position="30"/>
    </location>
</feature>
<evidence type="ECO:0000313" key="10">
    <source>
        <dbReference type="EMBL" id="MPM44910.1"/>
    </source>
</evidence>
<dbReference type="PANTHER" id="PTHR37324:SF2">
    <property type="entry name" value="PTS SYSTEM GALACTITOL-SPECIFIC EIIC COMPONENT"/>
    <property type="match status" value="1"/>
</dbReference>
<feature type="transmembrane region" description="Helical" evidence="9">
    <location>
        <begin position="322"/>
        <end position="348"/>
    </location>
</feature>
<dbReference type="InterPro" id="IPR013853">
    <property type="entry name" value="EIIC-GAT"/>
</dbReference>
<evidence type="ECO:0000256" key="8">
    <source>
        <dbReference type="ARBA" id="ARBA00023136"/>
    </source>
</evidence>
<feature type="transmembrane region" description="Helical" evidence="9">
    <location>
        <begin position="181"/>
        <end position="200"/>
    </location>
</feature>
<evidence type="ECO:0000256" key="1">
    <source>
        <dbReference type="ARBA" id="ARBA00004651"/>
    </source>
</evidence>
<keyword evidence="2" id="KW-0813">Transport</keyword>
<keyword evidence="3" id="KW-1003">Cell membrane</keyword>
<comment type="subcellular location">
    <subcellularLocation>
        <location evidence="1">Cell membrane</location>
        <topology evidence="1">Multi-pass membrane protein</topology>
    </subcellularLocation>
</comment>
<evidence type="ECO:0000256" key="9">
    <source>
        <dbReference type="SAM" id="Phobius"/>
    </source>
</evidence>
<dbReference type="PANTHER" id="PTHR37324">
    <property type="entry name" value="PTS SYSTEM GALACTITOL-SPECIFIC EIIC COMPONENT"/>
    <property type="match status" value="1"/>
</dbReference>
<dbReference type="PIRSF" id="PIRSF006304">
    <property type="entry name" value="GatC"/>
    <property type="match status" value="1"/>
</dbReference>
<evidence type="ECO:0000256" key="2">
    <source>
        <dbReference type="ARBA" id="ARBA00022448"/>
    </source>
</evidence>
<dbReference type="GO" id="GO:0005886">
    <property type="term" value="C:plasma membrane"/>
    <property type="evidence" value="ECO:0007669"/>
    <property type="project" value="UniProtKB-SubCell"/>
</dbReference>
<reference evidence="10" key="1">
    <citation type="submission" date="2019-08" db="EMBL/GenBank/DDBJ databases">
        <authorList>
            <person name="Kucharzyk K."/>
            <person name="Murdoch R.W."/>
            <person name="Higgins S."/>
            <person name="Loffler F."/>
        </authorList>
    </citation>
    <scope>NUCLEOTIDE SEQUENCE</scope>
</reference>
<evidence type="ECO:0000256" key="4">
    <source>
        <dbReference type="ARBA" id="ARBA00022597"/>
    </source>
</evidence>
<name>A0A644ZVC6_9ZZZZ</name>
<feature type="transmembrane region" description="Helical" evidence="9">
    <location>
        <begin position="96"/>
        <end position="116"/>
    </location>
</feature>
<feature type="transmembrane region" description="Helical" evidence="9">
    <location>
        <begin position="221"/>
        <end position="242"/>
    </location>
</feature>
<feature type="transmembrane region" description="Helical" evidence="9">
    <location>
        <begin position="424"/>
        <end position="442"/>
    </location>
</feature>
<keyword evidence="7 9" id="KW-1133">Transmembrane helix</keyword>
<sequence>MFFQTLKSIFDTFGAPIFVPVVIFIIALILKVTPKKAFMSALSAGVGLMGFTLVINAYGNIITPVINGMVENTGVNLTVFDVGWQATSIVAYSTEIGMIFVGVCILLQTILFLLRVTNVFQPGDLWNNYSYMVWGSITYLVTGNIWLGFTVMIVQMLYTQLCAEMIQKRWSKYYKYPNCTIASLHTVTVAPYAIGMNWLLDKLGLYKIQADPETLKEKLGFMGEPMTLGLFLGLGIGIIGNFNALGTLSTWGTILTCGIATSAVMAVFPKISAIFAGSFTAITEASKKSIKGTKGEWYLSVNDATGYGESATLITGILLMPIVMITAFVFPGNLVLPLLDLVAIPYLIQPIIAASNGNVVKSLISGTIWFIFALLIGTVTAPMFTQVATSVGVEIASGVSLITSFAILCEPVAALLFFPFISGNYVLMAVVVVMYVIFRLLMQKYRPQLQEWIENQSNKGVTE</sequence>
<dbReference type="GO" id="GO:0009401">
    <property type="term" value="P:phosphoenolpyruvate-dependent sugar phosphotransferase system"/>
    <property type="evidence" value="ECO:0007669"/>
    <property type="project" value="UniProtKB-KW"/>
</dbReference>
<dbReference type="Pfam" id="PF03611">
    <property type="entry name" value="EIIC-GAT"/>
    <property type="match status" value="1"/>
</dbReference>
<feature type="transmembrane region" description="Helical" evidence="9">
    <location>
        <begin position="248"/>
        <end position="268"/>
    </location>
</feature>
<keyword evidence="4" id="KW-0762">Sugar transport</keyword>
<feature type="transmembrane region" description="Helical" evidence="9">
    <location>
        <begin position="395"/>
        <end position="418"/>
    </location>
</feature>
<organism evidence="10">
    <name type="scientific">bioreactor metagenome</name>
    <dbReference type="NCBI Taxonomy" id="1076179"/>
    <lineage>
        <taxon>unclassified sequences</taxon>
        <taxon>metagenomes</taxon>
        <taxon>ecological metagenomes</taxon>
    </lineage>
</organism>
<gene>
    <name evidence="10" type="primary">gatC_15</name>
    <name evidence="10" type="ORF">SDC9_91592</name>
</gene>
<accession>A0A644ZVC6</accession>
<feature type="transmembrane region" description="Helical" evidence="9">
    <location>
        <begin position="37"/>
        <end position="59"/>
    </location>
</feature>
<comment type="caution">
    <text evidence="10">The sequence shown here is derived from an EMBL/GenBank/DDBJ whole genome shotgun (WGS) entry which is preliminary data.</text>
</comment>
<evidence type="ECO:0000256" key="5">
    <source>
        <dbReference type="ARBA" id="ARBA00022683"/>
    </source>
</evidence>
<dbReference type="InterPro" id="IPR004703">
    <property type="entry name" value="PTS_sugar-sp_permease"/>
</dbReference>
<dbReference type="AlphaFoldDB" id="A0A644ZVC6"/>
<keyword evidence="8 9" id="KW-0472">Membrane</keyword>
<feature type="transmembrane region" description="Helical" evidence="9">
    <location>
        <begin position="137"/>
        <end position="161"/>
    </location>
</feature>
<dbReference type="EMBL" id="VSSQ01010665">
    <property type="protein sequence ID" value="MPM44910.1"/>
    <property type="molecule type" value="Genomic_DNA"/>
</dbReference>
<keyword evidence="6 9" id="KW-0812">Transmembrane</keyword>